<evidence type="ECO:0000313" key="5">
    <source>
        <dbReference type="EMBL" id="KAE9095639.1"/>
    </source>
</evidence>
<evidence type="ECO:0000313" key="16">
    <source>
        <dbReference type="Proteomes" id="UP000441208"/>
    </source>
</evidence>
<evidence type="ECO:0000313" key="12">
    <source>
        <dbReference type="Proteomes" id="UP000433483"/>
    </source>
</evidence>
<protein>
    <submittedName>
        <fullName evidence="5">Uncharacterized protein</fullName>
    </submittedName>
</protein>
<evidence type="ECO:0000313" key="13">
    <source>
        <dbReference type="Proteomes" id="UP000437068"/>
    </source>
</evidence>
<evidence type="ECO:0000313" key="18">
    <source>
        <dbReference type="Proteomes" id="UP000476176"/>
    </source>
</evidence>
<dbReference type="Proteomes" id="UP000440367">
    <property type="component" value="Unassembled WGS sequence"/>
</dbReference>
<dbReference type="Proteomes" id="UP000486351">
    <property type="component" value="Unassembled WGS sequence"/>
</dbReference>
<dbReference type="AlphaFoldDB" id="A0A6A3RG81"/>
<evidence type="ECO:0000313" key="19">
    <source>
        <dbReference type="Proteomes" id="UP000486351"/>
    </source>
</evidence>
<organism evidence="5 15">
    <name type="scientific">Phytophthora fragariae</name>
    <dbReference type="NCBI Taxonomy" id="53985"/>
    <lineage>
        <taxon>Eukaryota</taxon>
        <taxon>Sar</taxon>
        <taxon>Stramenopiles</taxon>
        <taxon>Oomycota</taxon>
        <taxon>Peronosporomycetes</taxon>
        <taxon>Peronosporales</taxon>
        <taxon>Peronosporaceae</taxon>
        <taxon>Phytophthora</taxon>
    </lineage>
</organism>
<comment type="caution">
    <text evidence="5">The sequence shown here is derived from an EMBL/GenBank/DDBJ whole genome shotgun (WGS) entry which is preliminary data.</text>
</comment>
<dbReference type="Proteomes" id="UP000440732">
    <property type="component" value="Unassembled WGS sequence"/>
</dbReference>
<dbReference type="Proteomes" id="UP000429523">
    <property type="component" value="Unassembled WGS sequence"/>
</dbReference>
<dbReference type="Proteomes" id="UP000441208">
    <property type="component" value="Unassembled WGS sequence"/>
</dbReference>
<dbReference type="EMBL" id="QXGF01002671">
    <property type="protein sequence ID" value="KAE8923819.1"/>
    <property type="molecule type" value="Genomic_DNA"/>
</dbReference>
<evidence type="ECO:0000313" key="3">
    <source>
        <dbReference type="EMBL" id="KAE9074927.1"/>
    </source>
</evidence>
<evidence type="ECO:0000313" key="11">
    <source>
        <dbReference type="Proteomes" id="UP000429523"/>
    </source>
</evidence>
<dbReference type="Proteomes" id="UP000476176">
    <property type="component" value="Unassembled WGS sequence"/>
</dbReference>
<dbReference type="Proteomes" id="UP000460718">
    <property type="component" value="Unassembled WGS sequence"/>
</dbReference>
<evidence type="ECO:0000313" key="15">
    <source>
        <dbReference type="Proteomes" id="UP000440732"/>
    </source>
</evidence>
<evidence type="ECO:0000313" key="20">
    <source>
        <dbReference type="Proteomes" id="UP000488956"/>
    </source>
</evidence>
<dbReference type="Proteomes" id="UP000488956">
    <property type="component" value="Unassembled WGS sequence"/>
</dbReference>
<dbReference type="EMBL" id="QXFY01002647">
    <property type="protein sequence ID" value="KAE9294349.1"/>
    <property type="molecule type" value="Genomic_DNA"/>
</dbReference>
<evidence type="ECO:0000313" key="4">
    <source>
        <dbReference type="EMBL" id="KAE9075856.1"/>
    </source>
</evidence>
<name>A0A6A3RG81_9STRA</name>
<evidence type="ECO:0000313" key="9">
    <source>
        <dbReference type="EMBL" id="KAE9280869.1"/>
    </source>
</evidence>
<dbReference type="EMBL" id="QXGC01002599">
    <property type="protein sequence ID" value="KAE9184030.1"/>
    <property type="molecule type" value="Genomic_DNA"/>
</dbReference>
<reference evidence="11 12" key="1">
    <citation type="submission" date="2018-08" db="EMBL/GenBank/DDBJ databases">
        <title>Genomic investigation of the strawberry pathogen Phytophthora fragariae indicates pathogenicity is determined by transcriptional variation in three key races.</title>
        <authorList>
            <person name="Adams T.M."/>
            <person name="Armitage A.D."/>
            <person name="Sobczyk M.K."/>
            <person name="Bates H.J."/>
            <person name="Dunwell J.M."/>
            <person name="Nellist C.F."/>
            <person name="Harrison R.J."/>
        </authorList>
    </citation>
    <scope>NUCLEOTIDE SEQUENCE [LARGE SCALE GENOMIC DNA]</scope>
    <source>
        <strain evidence="9 13">A4</strain>
        <strain evidence="8 14">BC-1</strain>
        <strain evidence="7 18">BC-23</strain>
        <strain evidence="6 12">NOV-27</strain>
        <strain evidence="5 15">NOV-5</strain>
        <strain evidence="3 16">NOV-71</strain>
        <strain evidence="10 19">NOV-77</strain>
        <strain evidence="1 11">NOV-9</strain>
        <strain evidence="4 20">ONT-3</strain>
        <strain evidence="2 17">SCRP245</strain>
    </source>
</reference>
<evidence type="ECO:0000313" key="10">
    <source>
        <dbReference type="EMBL" id="KAE9294349.1"/>
    </source>
</evidence>
<evidence type="ECO:0000313" key="1">
    <source>
        <dbReference type="EMBL" id="KAE8923819.1"/>
    </source>
</evidence>
<dbReference type="Proteomes" id="UP000437068">
    <property type="component" value="Unassembled WGS sequence"/>
</dbReference>
<dbReference type="EMBL" id="QXGD01002650">
    <property type="protein sequence ID" value="KAE9185899.1"/>
    <property type="molecule type" value="Genomic_DNA"/>
</dbReference>
<evidence type="ECO:0000313" key="8">
    <source>
        <dbReference type="EMBL" id="KAE9185899.1"/>
    </source>
</evidence>
<evidence type="ECO:0000313" key="2">
    <source>
        <dbReference type="EMBL" id="KAE8976808.1"/>
    </source>
</evidence>
<dbReference type="EMBL" id="QXGE01002562">
    <property type="protein sequence ID" value="KAE9280869.1"/>
    <property type="molecule type" value="Genomic_DNA"/>
</dbReference>
<dbReference type="EMBL" id="QXGB01002671">
    <property type="protein sequence ID" value="KAE9175946.1"/>
    <property type="molecule type" value="Genomic_DNA"/>
</dbReference>
<evidence type="ECO:0000313" key="6">
    <source>
        <dbReference type="EMBL" id="KAE9175946.1"/>
    </source>
</evidence>
<dbReference type="EMBL" id="QXGA01002557">
    <property type="protein sequence ID" value="KAE9095639.1"/>
    <property type="molecule type" value="Genomic_DNA"/>
</dbReference>
<evidence type="ECO:0000313" key="7">
    <source>
        <dbReference type="EMBL" id="KAE9184030.1"/>
    </source>
</evidence>
<dbReference type="EMBL" id="QXFZ01002663">
    <property type="protein sequence ID" value="KAE9074927.1"/>
    <property type="molecule type" value="Genomic_DNA"/>
</dbReference>
<dbReference type="Proteomes" id="UP000433483">
    <property type="component" value="Unassembled WGS sequence"/>
</dbReference>
<accession>A0A6A3RG81</accession>
<dbReference type="EMBL" id="QXFW01002628">
    <property type="protein sequence ID" value="KAE8976808.1"/>
    <property type="molecule type" value="Genomic_DNA"/>
</dbReference>
<evidence type="ECO:0000313" key="17">
    <source>
        <dbReference type="Proteomes" id="UP000460718"/>
    </source>
</evidence>
<keyword evidence="12" id="KW-1185">Reference proteome</keyword>
<gene>
    <name evidence="9" type="ORF">PF001_g24035</name>
    <name evidence="8" type="ORF">PF002_g26041</name>
    <name evidence="7" type="ORF">PF004_g23777</name>
    <name evidence="6" type="ORF">PF005_g25181</name>
    <name evidence="5" type="ORF">PF006_g23966</name>
    <name evidence="3" type="ORF">PF007_g25211</name>
    <name evidence="10" type="ORF">PF008_g24574</name>
    <name evidence="1" type="ORF">PF009_g25937</name>
    <name evidence="4" type="ORF">PF010_g24140</name>
    <name evidence="2" type="ORF">PF011_g23902</name>
</gene>
<sequence>MCRDVGHNGVTLLFKSFDRFSELRDRGVEFIRELALSLPVLGLVDPAPFACRSGDLRPARGSHRLRFPQLFSAGLVVADSKLVGGSAEAAVPCRGTSRWRMLPTMLSLSKLLLGGTRELSVIICGGWSGGGRLGEGRGQSF</sequence>
<dbReference type="EMBL" id="QXFX01002557">
    <property type="protein sequence ID" value="KAE9075856.1"/>
    <property type="molecule type" value="Genomic_DNA"/>
</dbReference>
<evidence type="ECO:0000313" key="14">
    <source>
        <dbReference type="Proteomes" id="UP000440367"/>
    </source>
</evidence>
<proteinExistence type="predicted"/>